<proteinExistence type="predicted"/>
<dbReference type="Proteomes" id="UP000324800">
    <property type="component" value="Unassembled WGS sequence"/>
</dbReference>
<evidence type="ECO:0000256" key="1">
    <source>
        <dbReference type="SAM" id="Phobius"/>
    </source>
</evidence>
<reference evidence="2 3" key="1">
    <citation type="submission" date="2019-03" db="EMBL/GenBank/DDBJ databases">
        <title>Single cell metagenomics reveals metabolic interactions within the superorganism composed of flagellate Streblomastix strix and complex community of Bacteroidetes bacteria on its surface.</title>
        <authorList>
            <person name="Treitli S.C."/>
            <person name="Kolisko M."/>
            <person name="Husnik F."/>
            <person name="Keeling P."/>
            <person name="Hampl V."/>
        </authorList>
    </citation>
    <scope>NUCLEOTIDE SEQUENCE [LARGE SCALE GENOMIC DNA]</scope>
    <source>
        <strain evidence="2">ST1C</strain>
    </source>
</reference>
<feature type="transmembrane region" description="Helical" evidence="1">
    <location>
        <begin position="122"/>
        <end position="140"/>
    </location>
</feature>
<dbReference type="EMBL" id="SNRW01000814">
    <property type="protein sequence ID" value="KAA6399135.1"/>
    <property type="molecule type" value="Genomic_DNA"/>
</dbReference>
<comment type="caution">
    <text evidence="2">The sequence shown here is derived from an EMBL/GenBank/DDBJ whole genome shotgun (WGS) entry which is preliminary data.</text>
</comment>
<feature type="transmembrane region" description="Helical" evidence="1">
    <location>
        <begin position="83"/>
        <end position="101"/>
    </location>
</feature>
<feature type="transmembrane region" description="Helical" evidence="1">
    <location>
        <begin position="15"/>
        <end position="41"/>
    </location>
</feature>
<sequence length="148" mass="16909">MFNFFKNVDDSAQTLIIYFGWAFAILLLLLAAHTITSLLFFWTPKNWVLRLIFTLSFGAAVSLAIYYFEPKVNKFGASKENKLAYAIALGILLAFINYEFLRVVYWIIRVVVPPLGQMDDSLKFGAIFLSVLIVAAQYYVANNRKSLF</sequence>
<keyword evidence="1" id="KW-0812">Transmembrane</keyword>
<name>A0A5J4WXN6_9EUKA</name>
<evidence type="ECO:0000313" key="2">
    <source>
        <dbReference type="EMBL" id="KAA6399135.1"/>
    </source>
</evidence>
<accession>A0A5J4WXN6</accession>
<evidence type="ECO:0000313" key="3">
    <source>
        <dbReference type="Proteomes" id="UP000324800"/>
    </source>
</evidence>
<keyword evidence="1" id="KW-0472">Membrane</keyword>
<keyword evidence="1" id="KW-1133">Transmembrane helix</keyword>
<dbReference type="AlphaFoldDB" id="A0A5J4WXN6"/>
<protein>
    <submittedName>
        <fullName evidence="2">Uncharacterized protein</fullName>
    </submittedName>
</protein>
<feature type="transmembrane region" description="Helical" evidence="1">
    <location>
        <begin position="48"/>
        <end position="68"/>
    </location>
</feature>
<gene>
    <name evidence="2" type="ORF">EZS28_005332</name>
</gene>
<organism evidence="2 3">
    <name type="scientific">Streblomastix strix</name>
    <dbReference type="NCBI Taxonomy" id="222440"/>
    <lineage>
        <taxon>Eukaryota</taxon>
        <taxon>Metamonada</taxon>
        <taxon>Preaxostyla</taxon>
        <taxon>Oxymonadida</taxon>
        <taxon>Streblomastigidae</taxon>
        <taxon>Streblomastix</taxon>
    </lineage>
</organism>